<sequence length="716" mass="80667">MHSVEEPAGVNDRLQKQLEAGYPVKKKAAETENNSETRVGDQKSPHFSGTDVLDNDSMALLMEGVVEYSAKNGDKPPFYHREQFIRYLADWLTQGNASQFPAEREAERSASPKNAAISAVELLGPKGLELYKLALEEEMYCFQYRLAVFNESTVHIAGEKFQKRPVVFIGGPSGSGKSHAAEAIRLKLCELLPTVAGNKEGKTFVSVDGGDVRKVSQMRKLLIRAANLQGFTGVSDLHAQSAVLEKVKFMVESAALNNKKHKFCIIRPETFSNWWINRELNNSMKKISQSEDSQLIFSMVIGEDGDNFQRVVEYMGESRAWKSDGFSDLTLDSLDLNETEKGLKESKEYGSMGFWFGKTGSNEAFEAFKRLQLDNDKPFLSFEIVNDLILVTPARDNTGQWEPAGPNSENALIVSRRVYEDWKTLRESDPVHCPDLPQYRKDHPITHLRMSPSLKGMEIDKQMKSAGVPSEKMQLDAENPIKLYLVGKSLAESQMDIADYFARQYEKFQCEPLENGFSFSFVCQGKRIFAELLFRDSFDAMDAVPEHRTVILCSRDNREGRNEVWKNIPSLVWASAENLPGENAGIDHALDRLMVKIEKMALEYAFRKLDLDAADIDAVIQRVALQHCQKPGFFQKETPATLTNRFNQFNGDAKSRLLSFLKDQTHGKDQHSFKFKVVAALTGCQANTKNDAMALIELLTDKVESENASRMRPQSV</sequence>
<feature type="region of interest" description="Disordered" evidence="1">
    <location>
        <begin position="1"/>
        <end position="49"/>
    </location>
</feature>
<proteinExistence type="predicted"/>
<protein>
    <submittedName>
        <fullName evidence="2">Uncharacterized protein</fullName>
    </submittedName>
</protein>
<reference evidence="2" key="1">
    <citation type="submission" date="2012-09" db="EMBL/GenBank/DDBJ databases">
        <title>Metagenomic Characterization of a Microbial Community in Wastewater Detects High Levels of Antibiotic Resistance.</title>
        <authorList>
            <person name="Abrams M."/>
            <person name="Caldwell A."/>
            <person name="Vandaei E."/>
            <person name="Lee W."/>
            <person name="Perrott J."/>
            <person name="Khan S.Y."/>
            <person name="Ta J."/>
            <person name="Romero D."/>
            <person name="Nguyen V."/>
            <person name="Pourmand N."/>
            <person name="Ouverney C.C."/>
        </authorList>
    </citation>
    <scope>NUCLEOTIDE SEQUENCE</scope>
</reference>
<dbReference type="AlphaFoldDB" id="L7W0A4"/>
<organism evidence="2">
    <name type="scientific">uncultured bacterium A1Q1_fos_2140</name>
    <dbReference type="NCBI Taxonomy" id="1256565"/>
    <lineage>
        <taxon>Bacteria</taxon>
        <taxon>environmental samples</taxon>
    </lineage>
</organism>
<dbReference type="EMBL" id="JX649885">
    <property type="protein sequence ID" value="AGC71865.1"/>
    <property type="molecule type" value="Genomic_DNA"/>
</dbReference>
<dbReference type="SUPFAM" id="SSF52540">
    <property type="entry name" value="P-loop containing nucleoside triphosphate hydrolases"/>
    <property type="match status" value="1"/>
</dbReference>
<dbReference type="InterPro" id="IPR027417">
    <property type="entry name" value="P-loop_NTPase"/>
</dbReference>
<name>L7W0A4_9BACT</name>
<accession>L7W0A4</accession>
<evidence type="ECO:0000256" key="1">
    <source>
        <dbReference type="SAM" id="MobiDB-lite"/>
    </source>
</evidence>
<evidence type="ECO:0000313" key="2">
    <source>
        <dbReference type="EMBL" id="AGC71865.1"/>
    </source>
</evidence>